<keyword evidence="1" id="KW-0233">DNA recombination</keyword>
<dbReference type="OrthoDB" id="4326943at2"/>
<dbReference type="GO" id="GO:0006310">
    <property type="term" value="P:DNA recombination"/>
    <property type="evidence" value="ECO:0007669"/>
    <property type="project" value="UniProtKB-KW"/>
</dbReference>
<dbReference type="AlphaFoldDB" id="A0A239MUU3"/>
<evidence type="ECO:0000256" key="1">
    <source>
        <dbReference type="ARBA" id="ARBA00023172"/>
    </source>
</evidence>
<keyword evidence="4" id="KW-1185">Reference proteome</keyword>
<dbReference type="Pfam" id="PF00589">
    <property type="entry name" value="Phage_integrase"/>
    <property type="match status" value="1"/>
</dbReference>
<protein>
    <submittedName>
        <fullName evidence="3">Phage integrase family protein</fullName>
    </submittedName>
</protein>
<organism evidence="3 4">
    <name type="scientific">Rhodococcoides kyotonense</name>
    <dbReference type="NCBI Taxonomy" id="398843"/>
    <lineage>
        <taxon>Bacteria</taxon>
        <taxon>Bacillati</taxon>
        <taxon>Actinomycetota</taxon>
        <taxon>Actinomycetes</taxon>
        <taxon>Mycobacteriales</taxon>
        <taxon>Nocardiaceae</taxon>
        <taxon>Rhodococcoides</taxon>
    </lineage>
</organism>
<accession>A0A239MUU3</accession>
<name>A0A239MUU3_9NOCA</name>
<dbReference type="GO" id="GO:0015074">
    <property type="term" value="P:DNA integration"/>
    <property type="evidence" value="ECO:0007669"/>
    <property type="project" value="InterPro"/>
</dbReference>
<evidence type="ECO:0000259" key="2">
    <source>
        <dbReference type="PROSITE" id="PS51898"/>
    </source>
</evidence>
<proteinExistence type="predicted"/>
<dbReference type="GO" id="GO:0003677">
    <property type="term" value="F:DNA binding"/>
    <property type="evidence" value="ECO:0007669"/>
    <property type="project" value="InterPro"/>
</dbReference>
<evidence type="ECO:0000313" key="4">
    <source>
        <dbReference type="Proteomes" id="UP000198327"/>
    </source>
</evidence>
<gene>
    <name evidence="3" type="ORF">SAMN05421642_12327</name>
</gene>
<dbReference type="Gene3D" id="1.10.443.10">
    <property type="entry name" value="Intergrase catalytic core"/>
    <property type="match status" value="1"/>
</dbReference>
<dbReference type="InterPro" id="IPR011010">
    <property type="entry name" value="DNA_brk_join_enz"/>
</dbReference>
<dbReference type="InterPro" id="IPR013762">
    <property type="entry name" value="Integrase-like_cat_sf"/>
</dbReference>
<reference evidence="4" key="1">
    <citation type="submission" date="2017-06" db="EMBL/GenBank/DDBJ databases">
        <authorList>
            <person name="Varghese N."/>
            <person name="Submissions S."/>
        </authorList>
    </citation>
    <scope>NUCLEOTIDE SEQUENCE [LARGE SCALE GENOMIC DNA]</scope>
    <source>
        <strain evidence="4">JCM 23211</strain>
    </source>
</reference>
<sequence>MRIIRTRTIVDGKVIIGEPKTERSKRDLPIPHPVYSSLLHARAVQRQEMSQARDQYRDSGHVFVNRLGDPVYPDYLTDRWKAACDRSGVPVINLHDERHTCATLIILNGVPIPVVSAWLGDATAAFTMPRYVHNQPLALIAAATSYGALVTNRDRTSS</sequence>
<evidence type="ECO:0000313" key="3">
    <source>
        <dbReference type="EMBL" id="SNT46501.1"/>
    </source>
</evidence>
<feature type="domain" description="Tyr recombinase" evidence="2">
    <location>
        <begin position="1"/>
        <end position="144"/>
    </location>
</feature>
<dbReference type="InterPro" id="IPR002104">
    <property type="entry name" value="Integrase_catalytic"/>
</dbReference>
<dbReference type="EMBL" id="FZOW01000023">
    <property type="protein sequence ID" value="SNT46501.1"/>
    <property type="molecule type" value="Genomic_DNA"/>
</dbReference>
<dbReference type="RefSeq" id="WP_089251827.1">
    <property type="nucleotide sequence ID" value="NZ_FZOW01000023.1"/>
</dbReference>
<dbReference type="PROSITE" id="PS51898">
    <property type="entry name" value="TYR_RECOMBINASE"/>
    <property type="match status" value="1"/>
</dbReference>
<dbReference type="SUPFAM" id="SSF56349">
    <property type="entry name" value="DNA breaking-rejoining enzymes"/>
    <property type="match status" value="1"/>
</dbReference>
<dbReference type="Proteomes" id="UP000198327">
    <property type="component" value="Unassembled WGS sequence"/>
</dbReference>